<evidence type="ECO:0000313" key="3">
    <source>
        <dbReference type="Proteomes" id="UP000505325"/>
    </source>
</evidence>
<evidence type="ECO:0000313" key="2">
    <source>
        <dbReference type="EMBL" id="QKJ86842.1"/>
    </source>
</evidence>
<protein>
    <submittedName>
        <fullName evidence="2">Uncharacterized protein</fullName>
    </submittedName>
</protein>
<organism evidence="2 3">
    <name type="scientific">Paramixta manurensis</name>
    <dbReference type="NCBI Taxonomy" id="2740817"/>
    <lineage>
        <taxon>Bacteria</taxon>
        <taxon>Pseudomonadati</taxon>
        <taxon>Pseudomonadota</taxon>
        <taxon>Gammaproteobacteria</taxon>
        <taxon>Enterobacterales</taxon>
        <taxon>Erwiniaceae</taxon>
        <taxon>Paramixta</taxon>
    </lineage>
</organism>
<dbReference type="RefSeq" id="WP_173633829.1">
    <property type="nucleotide sequence ID" value="NZ_CP054212.1"/>
</dbReference>
<dbReference type="Proteomes" id="UP000505325">
    <property type="component" value="Chromosome"/>
</dbReference>
<keyword evidence="1" id="KW-0812">Transmembrane</keyword>
<sequence>MHTRTVIKWMHGLLTIFLLILVGGFIYLNHTSDSRSGDELQHSYKINDRLWLYTTINREGNATVPIIYRFYLAGEIIGNNKVIIKKLNDEIPFLTGNGSISSINTTDNENINVVYSGKIYSLNNTISYSIDNHQVNAHISFCIN</sequence>
<keyword evidence="1" id="KW-1133">Transmembrane helix</keyword>
<keyword evidence="1" id="KW-0472">Membrane</keyword>
<dbReference type="AlphaFoldDB" id="A0A6M8UJ29"/>
<name>A0A6M8UJ29_9GAMM</name>
<accession>A0A6M8UJ29</accession>
<proteinExistence type="predicted"/>
<dbReference type="KEGG" id="pmak:PMPD1_1892"/>
<reference evidence="2 3" key="1">
    <citation type="submission" date="2020-06" db="EMBL/GenBank/DDBJ databases">
        <title>Genome sequence of Paramixta manurensis strain PD-1.</title>
        <authorList>
            <person name="Lee C.W."/>
            <person name="Kim J."/>
        </authorList>
    </citation>
    <scope>NUCLEOTIDE SEQUENCE [LARGE SCALE GENOMIC DNA]</scope>
    <source>
        <strain evidence="2 3">PD-1</strain>
    </source>
</reference>
<gene>
    <name evidence="2" type="ORF">PMPD1_1892</name>
</gene>
<keyword evidence="3" id="KW-1185">Reference proteome</keyword>
<evidence type="ECO:0000256" key="1">
    <source>
        <dbReference type="SAM" id="Phobius"/>
    </source>
</evidence>
<dbReference type="EMBL" id="CP054212">
    <property type="protein sequence ID" value="QKJ86842.1"/>
    <property type="molecule type" value="Genomic_DNA"/>
</dbReference>
<feature type="transmembrane region" description="Helical" evidence="1">
    <location>
        <begin position="6"/>
        <end position="28"/>
    </location>
</feature>